<dbReference type="Pfam" id="PF00078">
    <property type="entry name" value="RVT_1"/>
    <property type="match status" value="1"/>
</dbReference>
<sequence length="993" mass="110105">MMHPTSVYVSCQIGGQVVSACVDSGAAVTIINEALFQRVRKTWTKSPPSIQPHKSTIHAANGSPINISAICQLPLVIGESELSMTALVSSSVSYELLMGADFLLKHNCRIDFQDGVLHLADASVPLRFHQRPATVCRILASERIVVPPGAEKIASGRFLMKGGRGRYTRSPGVIEESQDRKRAGSAVLARSLVMPTEDARVPVRLANFSEVPVTIRKGETVAWYHPLDPLQPIALATLSEAKDAAPTLEKPRQEESEAAEELLAGLKNWGSCGLSAEQEAKFKALIQCNRDVFATELAEATVTNVSEHRIDTGTARPIKQAPRRLPPHLRAEVDEQLDELLAQGKIEEAMSPWSSPVVCVRKKDNSLRMCVDYRRVNDVTVKDAIPLPRVDEALEALHGTAVYSSLDLRSGYHQVPVAAEDRDKTAFAVPHRGQFRWLVMPFGVTNGPATFSRIMQTVLHPLAWKICLVYLDDILVFSNTVEDHLARLSEIFQRLRNANLKLNPKKCELLSSEVSFLGHRVSADGIGTDPEKVRAIREWPTPCTVKDVQAFLDTVGYYRRFIQDFSHTAEPLTELTRSTSPFQWGSAQEEAFQRLKEALTGEQVMAYPNFAPDAPPFILDTDGSSSVGIGGVLSQLQPDGSEKVIAYGSRTLSSAERNYCTTRVELLAVVTFIRQFKYFLLGKHFILRTDHSSLRWLHSFKNVEGQAARWLEQLACFDYTIIHRAGRDHGNADEKAYYQRIRHAHPDKVGPGARRQAQEINEAYRVLSDPFLRIVYEQFGPEGAQAPKMFLSRLRLPAGMAIPTEYFEQVEISSESEDDTEDEQESRLQLIGKPSVGSEDEPVNTAVRNKLKRACLRGNASEIARLMAEIRQLYSARQAVAEVKRALLNGLKDLATKKIGRSKIVMSVDEYKSTSRAVREAAHSLEFRCVGVLLASVRRFRPFLVNKVFRRAPMAPGTGEPSRSSPAADADVLVLDAEEEDLDDLGEEATSGG</sequence>
<feature type="domain" description="Reverse transcriptase" evidence="9">
    <location>
        <begin position="341"/>
        <end position="521"/>
    </location>
</feature>
<dbReference type="Proteomes" id="UP000215902">
    <property type="component" value="Unassembled WGS sequence"/>
</dbReference>
<accession>A0A267G9N4</accession>
<dbReference type="PROSITE" id="PS50076">
    <property type="entry name" value="DNAJ_2"/>
    <property type="match status" value="1"/>
</dbReference>
<dbReference type="InterPro" id="IPR001623">
    <property type="entry name" value="DnaJ_domain"/>
</dbReference>
<name>A0A267G9N4_9PLAT</name>
<evidence type="ECO:0000256" key="7">
    <source>
        <dbReference type="ARBA" id="ARBA00022918"/>
    </source>
</evidence>
<keyword evidence="7" id="KW-0695">RNA-directed DNA polymerase</keyword>
<evidence type="ECO:0000256" key="2">
    <source>
        <dbReference type="ARBA" id="ARBA00022679"/>
    </source>
</evidence>
<evidence type="ECO:0000256" key="4">
    <source>
        <dbReference type="ARBA" id="ARBA00022722"/>
    </source>
</evidence>
<evidence type="ECO:0000259" key="8">
    <source>
        <dbReference type="PROSITE" id="PS50076"/>
    </source>
</evidence>
<dbReference type="Pfam" id="PF13975">
    <property type="entry name" value="gag-asp_proteas"/>
    <property type="match status" value="1"/>
</dbReference>
<dbReference type="Pfam" id="PF17917">
    <property type="entry name" value="RT_RNaseH"/>
    <property type="match status" value="1"/>
</dbReference>
<dbReference type="Gene3D" id="1.10.287.110">
    <property type="entry name" value="DnaJ domain"/>
    <property type="match status" value="1"/>
</dbReference>
<dbReference type="Gene3D" id="3.30.70.270">
    <property type="match status" value="2"/>
</dbReference>
<evidence type="ECO:0000256" key="1">
    <source>
        <dbReference type="ARBA" id="ARBA00012493"/>
    </source>
</evidence>
<dbReference type="AlphaFoldDB" id="A0A267G9N4"/>
<dbReference type="EC" id="2.7.7.49" evidence="1"/>
<dbReference type="EMBL" id="NIVC01000506">
    <property type="protein sequence ID" value="PAA81942.1"/>
    <property type="molecule type" value="Genomic_DNA"/>
</dbReference>
<dbReference type="CDD" id="cd00303">
    <property type="entry name" value="retropepsin_like"/>
    <property type="match status" value="1"/>
</dbReference>
<keyword evidence="6" id="KW-0378">Hydrolase</keyword>
<dbReference type="InterPro" id="IPR050951">
    <property type="entry name" value="Retrovirus_Pol_polyprotein"/>
</dbReference>
<dbReference type="InterPro" id="IPR043128">
    <property type="entry name" value="Rev_trsase/Diguanyl_cyclase"/>
</dbReference>
<dbReference type="Gene3D" id="2.40.70.10">
    <property type="entry name" value="Acid Proteases"/>
    <property type="match status" value="1"/>
</dbReference>
<dbReference type="OrthoDB" id="10051637at2759"/>
<evidence type="ECO:0000259" key="9">
    <source>
        <dbReference type="PROSITE" id="PS50878"/>
    </source>
</evidence>
<keyword evidence="4" id="KW-0540">Nuclease</keyword>
<dbReference type="InterPro" id="IPR000477">
    <property type="entry name" value="RT_dom"/>
</dbReference>
<keyword evidence="11" id="KW-1185">Reference proteome</keyword>
<dbReference type="SUPFAM" id="SSF56672">
    <property type="entry name" value="DNA/RNA polymerases"/>
    <property type="match status" value="1"/>
</dbReference>
<dbReference type="FunFam" id="3.30.70.270:FF:000063">
    <property type="entry name" value="Zinc knuckle domaincontaining protein"/>
    <property type="match status" value="1"/>
</dbReference>
<dbReference type="CDD" id="cd09274">
    <property type="entry name" value="RNase_HI_RT_Ty3"/>
    <property type="match status" value="1"/>
</dbReference>
<keyword evidence="5" id="KW-0255">Endonuclease</keyword>
<dbReference type="InterPro" id="IPR041373">
    <property type="entry name" value="RT_RNaseH"/>
</dbReference>
<dbReference type="PANTHER" id="PTHR37984:SF5">
    <property type="entry name" value="PROTEIN NYNRIN-LIKE"/>
    <property type="match status" value="1"/>
</dbReference>
<dbReference type="Gene3D" id="3.10.20.370">
    <property type="match status" value="1"/>
</dbReference>
<evidence type="ECO:0000256" key="3">
    <source>
        <dbReference type="ARBA" id="ARBA00022695"/>
    </source>
</evidence>
<proteinExistence type="predicted"/>
<feature type="domain" description="J" evidence="8">
    <location>
        <begin position="717"/>
        <end position="780"/>
    </location>
</feature>
<dbReference type="PANTHER" id="PTHR37984">
    <property type="entry name" value="PROTEIN CBG26694"/>
    <property type="match status" value="1"/>
</dbReference>
<keyword evidence="3" id="KW-0548">Nucleotidyltransferase</keyword>
<dbReference type="SUPFAM" id="SSF50630">
    <property type="entry name" value="Acid proteases"/>
    <property type="match status" value="1"/>
</dbReference>
<evidence type="ECO:0000313" key="10">
    <source>
        <dbReference type="EMBL" id="PAA81942.1"/>
    </source>
</evidence>
<dbReference type="PROSITE" id="PS50878">
    <property type="entry name" value="RT_POL"/>
    <property type="match status" value="1"/>
</dbReference>
<reference evidence="10 11" key="1">
    <citation type="submission" date="2017-06" db="EMBL/GenBank/DDBJ databases">
        <title>A platform for efficient transgenesis in Macrostomum lignano, a flatworm model organism for stem cell research.</title>
        <authorList>
            <person name="Berezikov E."/>
        </authorList>
    </citation>
    <scope>NUCLEOTIDE SEQUENCE [LARGE SCALE GENOMIC DNA]</scope>
    <source>
        <strain evidence="10">DV1</strain>
        <tissue evidence="10">Whole organism</tissue>
    </source>
</reference>
<evidence type="ECO:0000256" key="5">
    <source>
        <dbReference type="ARBA" id="ARBA00022759"/>
    </source>
</evidence>
<dbReference type="GO" id="GO:0016787">
    <property type="term" value="F:hydrolase activity"/>
    <property type="evidence" value="ECO:0007669"/>
    <property type="project" value="UniProtKB-KW"/>
</dbReference>
<dbReference type="CDD" id="cd06257">
    <property type="entry name" value="DnaJ"/>
    <property type="match status" value="1"/>
</dbReference>
<evidence type="ECO:0000313" key="11">
    <source>
        <dbReference type="Proteomes" id="UP000215902"/>
    </source>
</evidence>
<dbReference type="InterPro" id="IPR021109">
    <property type="entry name" value="Peptidase_aspartic_dom_sf"/>
</dbReference>
<evidence type="ECO:0000256" key="6">
    <source>
        <dbReference type="ARBA" id="ARBA00022801"/>
    </source>
</evidence>
<dbReference type="Gene3D" id="3.10.10.10">
    <property type="entry name" value="HIV Type 1 Reverse Transcriptase, subunit A, domain 1"/>
    <property type="match status" value="1"/>
</dbReference>
<keyword evidence="2" id="KW-0808">Transferase</keyword>
<dbReference type="Pfam" id="PF00226">
    <property type="entry name" value="DnaJ"/>
    <property type="match status" value="1"/>
</dbReference>
<dbReference type="CDD" id="cd01647">
    <property type="entry name" value="RT_LTR"/>
    <property type="match status" value="1"/>
</dbReference>
<organism evidence="10 11">
    <name type="scientific">Macrostomum lignano</name>
    <dbReference type="NCBI Taxonomy" id="282301"/>
    <lineage>
        <taxon>Eukaryota</taxon>
        <taxon>Metazoa</taxon>
        <taxon>Spiralia</taxon>
        <taxon>Lophotrochozoa</taxon>
        <taxon>Platyhelminthes</taxon>
        <taxon>Rhabditophora</taxon>
        <taxon>Macrostomorpha</taxon>
        <taxon>Macrostomida</taxon>
        <taxon>Macrostomidae</taxon>
        <taxon>Macrostomum</taxon>
    </lineage>
</organism>
<dbReference type="SUPFAM" id="SSF46565">
    <property type="entry name" value="Chaperone J-domain"/>
    <property type="match status" value="1"/>
</dbReference>
<comment type="caution">
    <text evidence="10">The sequence shown here is derived from an EMBL/GenBank/DDBJ whole genome shotgun (WGS) entry which is preliminary data.</text>
</comment>
<gene>
    <name evidence="10" type="ORF">BOX15_Mlig034239g2</name>
</gene>
<dbReference type="GO" id="GO:0003964">
    <property type="term" value="F:RNA-directed DNA polymerase activity"/>
    <property type="evidence" value="ECO:0007669"/>
    <property type="project" value="UniProtKB-KW"/>
</dbReference>
<dbReference type="InterPro" id="IPR036869">
    <property type="entry name" value="J_dom_sf"/>
</dbReference>
<dbReference type="InterPro" id="IPR043502">
    <property type="entry name" value="DNA/RNA_pol_sf"/>
</dbReference>
<dbReference type="STRING" id="282301.A0A267G9N4"/>
<dbReference type="FunFam" id="3.10.20.370:FF:000001">
    <property type="entry name" value="Retrovirus-related Pol polyprotein from transposon 17.6-like protein"/>
    <property type="match status" value="1"/>
</dbReference>
<dbReference type="GO" id="GO:0004519">
    <property type="term" value="F:endonuclease activity"/>
    <property type="evidence" value="ECO:0007669"/>
    <property type="project" value="UniProtKB-KW"/>
</dbReference>
<protein>
    <recommendedName>
        <fullName evidence="1">RNA-directed DNA polymerase</fullName>
        <ecNumber evidence="1">2.7.7.49</ecNumber>
    </recommendedName>
</protein>
<feature type="non-terminal residue" evidence="10">
    <location>
        <position position="993"/>
    </location>
</feature>